<comment type="caution">
    <text evidence="1">The sequence shown here is derived from an EMBL/GenBank/DDBJ whole genome shotgun (WGS) entry which is preliminary data.</text>
</comment>
<sequence length="173" mass="18611">MNPQSLRNPMIALATAIYNVRPPVLKGMKIDNESLGIEVVRLEVELTPELVKAWGDACSPSADSKGQMSSPSVGDKWAGIRGTGWKDKGGSGLAPILVALTDQAAERVNAEVTNVLDKLDSASAGIQEVSHVYNLGPLWLTYREQVKEKIRQRVEQSIAHEVAGNLLTDHSAG</sequence>
<dbReference type="Proteomes" id="UP001199260">
    <property type="component" value="Unassembled WGS sequence"/>
</dbReference>
<gene>
    <name evidence="1" type="ORF">LPW39_00010</name>
</gene>
<evidence type="ECO:0000313" key="2">
    <source>
        <dbReference type="Proteomes" id="UP001199260"/>
    </source>
</evidence>
<dbReference type="EMBL" id="JAJNCT010000001">
    <property type="protein sequence ID" value="MCD2163514.1"/>
    <property type="molecule type" value="Genomic_DNA"/>
</dbReference>
<reference evidence="1 2" key="1">
    <citation type="submission" date="2021-11" db="EMBL/GenBank/DDBJ databases">
        <title>Genome sequence.</title>
        <authorList>
            <person name="Sun Q."/>
        </authorList>
    </citation>
    <scope>NUCLEOTIDE SEQUENCE [LARGE SCALE GENOMIC DNA]</scope>
    <source>
        <strain evidence="1 2">KCTC 12005</strain>
    </source>
</reference>
<evidence type="ECO:0000313" key="1">
    <source>
        <dbReference type="EMBL" id="MCD2163514.1"/>
    </source>
</evidence>
<name>A0AAW4XRH6_9BURK</name>
<dbReference type="RefSeq" id="WP_230770372.1">
    <property type="nucleotide sequence ID" value="NZ_JAJNCT010000001.1"/>
</dbReference>
<accession>A0AAW4XRH6</accession>
<keyword evidence="2" id="KW-1185">Reference proteome</keyword>
<dbReference type="AlphaFoldDB" id="A0AAW4XRH6"/>
<protein>
    <submittedName>
        <fullName evidence="1">Uncharacterized protein</fullName>
    </submittedName>
</protein>
<organism evidence="1 2">
    <name type="scientific">Comamonas koreensis</name>
    <dbReference type="NCBI Taxonomy" id="160825"/>
    <lineage>
        <taxon>Bacteria</taxon>
        <taxon>Pseudomonadati</taxon>
        <taxon>Pseudomonadota</taxon>
        <taxon>Betaproteobacteria</taxon>
        <taxon>Burkholderiales</taxon>
        <taxon>Comamonadaceae</taxon>
        <taxon>Comamonas</taxon>
    </lineage>
</organism>
<proteinExistence type="predicted"/>